<dbReference type="RefSeq" id="WP_389357021.1">
    <property type="nucleotide sequence ID" value="NZ_JBIACK010000001.1"/>
</dbReference>
<dbReference type="InterPro" id="IPR014284">
    <property type="entry name" value="RNA_pol_sigma-70_dom"/>
</dbReference>
<dbReference type="Pfam" id="PF04542">
    <property type="entry name" value="Sigma70_r2"/>
    <property type="match status" value="1"/>
</dbReference>
<dbReference type="InterPro" id="IPR000943">
    <property type="entry name" value="RNA_pol_sigma70"/>
</dbReference>
<dbReference type="PANTHER" id="PTHR30385:SF7">
    <property type="entry name" value="RNA POLYMERASE SIGMA FACTOR FLIA"/>
    <property type="match status" value="1"/>
</dbReference>
<dbReference type="Pfam" id="PF04539">
    <property type="entry name" value="Sigma70_r3"/>
    <property type="match status" value="1"/>
</dbReference>
<keyword evidence="3" id="KW-0238">DNA-binding</keyword>
<dbReference type="PANTHER" id="PTHR30385">
    <property type="entry name" value="SIGMA FACTOR F FLAGELLAR"/>
    <property type="match status" value="1"/>
</dbReference>
<organism evidence="6 7">
    <name type="scientific">Cytobacillus spartinae</name>
    <dbReference type="NCBI Taxonomy" id="3299023"/>
    <lineage>
        <taxon>Bacteria</taxon>
        <taxon>Bacillati</taxon>
        <taxon>Bacillota</taxon>
        <taxon>Bacilli</taxon>
        <taxon>Bacillales</taxon>
        <taxon>Bacillaceae</taxon>
        <taxon>Cytobacillus</taxon>
    </lineage>
</organism>
<dbReference type="SUPFAM" id="SSF88946">
    <property type="entry name" value="Sigma2 domain of RNA polymerase sigma factors"/>
    <property type="match status" value="1"/>
</dbReference>
<proteinExistence type="predicted"/>
<dbReference type="InterPro" id="IPR013324">
    <property type="entry name" value="RNA_pol_sigma_r3/r4-like"/>
</dbReference>
<evidence type="ECO:0000256" key="3">
    <source>
        <dbReference type="ARBA" id="ARBA00023125"/>
    </source>
</evidence>
<evidence type="ECO:0000256" key="2">
    <source>
        <dbReference type="ARBA" id="ARBA00023082"/>
    </source>
</evidence>
<keyword evidence="7" id="KW-1185">Reference proteome</keyword>
<dbReference type="InterPro" id="IPR012845">
    <property type="entry name" value="RNA_pol_sigma_FliA_WhiG"/>
</dbReference>
<name>A0ABW6K4K0_9BACI</name>
<dbReference type="PIRSF" id="PIRSF000770">
    <property type="entry name" value="RNA_pol_sigma-SigE/K"/>
    <property type="match status" value="1"/>
</dbReference>
<dbReference type="NCBIfam" id="NF005413">
    <property type="entry name" value="PRK06986.1"/>
    <property type="match status" value="1"/>
</dbReference>
<evidence type="ECO:0000256" key="1">
    <source>
        <dbReference type="ARBA" id="ARBA00023015"/>
    </source>
</evidence>
<accession>A0ABW6K4K0</accession>
<dbReference type="CDD" id="cd06171">
    <property type="entry name" value="Sigma70_r4"/>
    <property type="match status" value="1"/>
</dbReference>
<dbReference type="Proteomes" id="UP001601059">
    <property type="component" value="Unassembled WGS sequence"/>
</dbReference>
<dbReference type="InterPro" id="IPR007627">
    <property type="entry name" value="RNA_pol_sigma70_r2"/>
</dbReference>
<evidence type="ECO:0000313" key="7">
    <source>
        <dbReference type="Proteomes" id="UP001601059"/>
    </source>
</evidence>
<sequence length="254" mass="29529">MAQASTTEEQLIWEKWVTTRDSHAGNLLVKKYMSLVSYHVQRISVGLPRNVSRDDLRSLGMIGLYDALEKFDPTRDLKFDTYASFRIRGAIIDGLRKEDWLSRSTREKSKRIEAAIEKLEQKYMRTVSAKEIALELNLTEEEVYTTMNEYFFANILSIDEQPNEQDEKEGQSFVLKDDKAEIPEEKVMKDELIQEMANMISSLNEKEQLVLSLFYQEELTLTEIGQVMDLSTSRISQIHSKAIFKLRQSLKKIN</sequence>
<comment type="caution">
    <text evidence="6">The sequence shown here is derived from an EMBL/GenBank/DDBJ whole genome shotgun (WGS) entry which is preliminary data.</text>
</comment>
<dbReference type="PROSITE" id="PS00716">
    <property type="entry name" value="SIGMA70_2"/>
    <property type="match status" value="1"/>
</dbReference>
<feature type="domain" description="RNA polymerase sigma-70" evidence="5">
    <location>
        <begin position="220"/>
        <end position="246"/>
    </location>
</feature>
<dbReference type="Gene3D" id="1.20.140.160">
    <property type="match status" value="1"/>
</dbReference>
<dbReference type="EMBL" id="JBIACK010000001">
    <property type="protein sequence ID" value="MFE8699101.1"/>
    <property type="molecule type" value="Genomic_DNA"/>
</dbReference>
<dbReference type="Pfam" id="PF04545">
    <property type="entry name" value="Sigma70_r4"/>
    <property type="match status" value="1"/>
</dbReference>
<dbReference type="Gene3D" id="1.10.1740.10">
    <property type="match status" value="1"/>
</dbReference>
<evidence type="ECO:0000259" key="5">
    <source>
        <dbReference type="PROSITE" id="PS00716"/>
    </source>
</evidence>
<evidence type="ECO:0000256" key="4">
    <source>
        <dbReference type="ARBA" id="ARBA00023163"/>
    </source>
</evidence>
<dbReference type="NCBIfam" id="TIGR02937">
    <property type="entry name" value="sigma70-ECF"/>
    <property type="match status" value="1"/>
</dbReference>
<reference evidence="6 7" key="1">
    <citation type="submission" date="2024-08" db="EMBL/GenBank/DDBJ databases">
        <title>Two novel Cytobacillus novel species.</title>
        <authorList>
            <person name="Liu G."/>
        </authorList>
    </citation>
    <scope>NUCLEOTIDE SEQUENCE [LARGE SCALE GENOMIC DNA]</scope>
    <source>
        <strain evidence="6 7">FJAT-54145</strain>
    </source>
</reference>
<dbReference type="InterPro" id="IPR013325">
    <property type="entry name" value="RNA_pol_sigma_r2"/>
</dbReference>
<dbReference type="PRINTS" id="PR00046">
    <property type="entry name" value="SIGMA70FCT"/>
</dbReference>
<dbReference type="InterPro" id="IPR007624">
    <property type="entry name" value="RNA_pol_sigma70_r3"/>
</dbReference>
<keyword evidence="2" id="KW-0731">Sigma factor</keyword>
<dbReference type="NCBIfam" id="TIGR02479">
    <property type="entry name" value="FliA_WhiG"/>
    <property type="match status" value="1"/>
</dbReference>
<protein>
    <submittedName>
        <fullName evidence="6">FliA/WhiG family RNA polymerase sigma factor</fullName>
    </submittedName>
</protein>
<dbReference type="SUPFAM" id="SSF88659">
    <property type="entry name" value="Sigma3 and sigma4 domains of RNA polymerase sigma factors"/>
    <property type="match status" value="2"/>
</dbReference>
<evidence type="ECO:0000313" key="6">
    <source>
        <dbReference type="EMBL" id="MFE8699101.1"/>
    </source>
</evidence>
<gene>
    <name evidence="6" type="ORF">ACFYKX_00550</name>
</gene>
<keyword evidence="1" id="KW-0805">Transcription regulation</keyword>
<dbReference type="InterPro" id="IPR007630">
    <property type="entry name" value="RNA_pol_sigma70_r4"/>
</dbReference>
<keyword evidence="4" id="KW-0804">Transcription</keyword>
<dbReference type="NCBIfam" id="NF005809">
    <property type="entry name" value="PRK07670.1"/>
    <property type="match status" value="1"/>
</dbReference>